<dbReference type="Proteomes" id="UP000178370">
    <property type="component" value="Unassembled WGS sequence"/>
</dbReference>
<reference evidence="1 2" key="1">
    <citation type="journal article" date="2016" name="Nat. Commun.">
        <title>Thousands of microbial genomes shed light on interconnected biogeochemical processes in an aquifer system.</title>
        <authorList>
            <person name="Anantharaman K."/>
            <person name="Brown C.T."/>
            <person name="Hug L.A."/>
            <person name="Sharon I."/>
            <person name="Castelle C.J."/>
            <person name="Probst A.J."/>
            <person name="Thomas B.C."/>
            <person name="Singh A."/>
            <person name="Wilkins M.J."/>
            <person name="Karaoz U."/>
            <person name="Brodie E.L."/>
            <person name="Williams K.H."/>
            <person name="Hubbard S.S."/>
            <person name="Banfield J.F."/>
        </authorList>
    </citation>
    <scope>NUCLEOTIDE SEQUENCE [LARGE SCALE GENOMIC DNA]</scope>
</reference>
<accession>A0A1F6CPL3</accession>
<gene>
    <name evidence="1" type="ORF">A2763_02035</name>
</gene>
<evidence type="ECO:0000313" key="1">
    <source>
        <dbReference type="EMBL" id="OGG51098.1"/>
    </source>
</evidence>
<dbReference type="STRING" id="1798482.A2763_02035"/>
<proteinExistence type="predicted"/>
<organism evidence="1 2">
    <name type="scientific">Candidatus Kaiserbacteria bacterium RIFCSPHIGHO2_01_FULL_54_36</name>
    <dbReference type="NCBI Taxonomy" id="1798482"/>
    <lineage>
        <taxon>Bacteria</taxon>
        <taxon>Candidatus Kaiseribacteriota</taxon>
    </lineage>
</organism>
<sequence>MITEIRGKNGSKKLFALLLDVSDIGEGTYPVTAPSWPLQLLLMKRKSGHVVRKHMHKKLRKSSSGPMEAIVVVRGEIQANIYDRKGAPVSELSVSAGQCLLIIDGAHEVRVRKDALMYAFKDGPYKEDKIIL</sequence>
<comment type="caution">
    <text evidence="1">The sequence shown here is derived from an EMBL/GenBank/DDBJ whole genome shotgun (WGS) entry which is preliminary data.</text>
</comment>
<dbReference type="EMBL" id="MFKV01000002">
    <property type="protein sequence ID" value="OGG51098.1"/>
    <property type="molecule type" value="Genomic_DNA"/>
</dbReference>
<evidence type="ECO:0000313" key="2">
    <source>
        <dbReference type="Proteomes" id="UP000178370"/>
    </source>
</evidence>
<protein>
    <recommendedName>
        <fullName evidence="3">Cupin 2 conserved barrel domain-containing protein</fullName>
    </recommendedName>
</protein>
<name>A0A1F6CPL3_9BACT</name>
<dbReference type="AlphaFoldDB" id="A0A1F6CPL3"/>
<evidence type="ECO:0008006" key="3">
    <source>
        <dbReference type="Google" id="ProtNLM"/>
    </source>
</evidence>